<dbReference type="RefSeq" id="WP_212692523.1">
    <property type="nucleotide sequence ID" value="NZ_CP058561.1"/>
</dbReference>
<dbReference type="InterPro" id="IPR036390">
    <property type="entry name" value="WH_DNA-bd_sf"/>
</dbReference>
<evidence type="ECO:0000256" key="3">
    <source>
        <dbReference type="ARBA" id="ARBA00023163"/>
    </source>
</evidence>
<dbReference type="Gene3D" id="1.10.10.10">
    <property type="entry name" value="Winged helix-like DNA-binding domain superfamily/Winged helix DNA-binding domain"/>
    <property type="match status" value="1"/>
</dbReference>
<keyword evidence="6" id="KW-1185">Reference proteome</keyword>
<dbReference type="KEGG" id="vgu:HYG85_04815"/>
<dbReference type="InterPro" id="IPR036388">
    <property type="entry name" value="WH-like_DNA-bd_sf"/>
</dbReference>
<protein>
    <submittedName>
        <fullName evidence="5">MarR family transcriptional regulator</fullName>
    </submittedName>
</protein>
<organism evidence="5 6">
    <name type="scientific">Vallitalea guaymasensis</name>
    <dbReference type="NCBI Taxonomy" id="1185412"/>
    <lineage>
        <taxon>Bacteria</taxon>
        <taxon>Bacillati</taxon>
        <taxon>Bacillota</taxon>
        <taxon>Clostridia</taxon>
        <taxon>Lachnospirales</taxon>
        <taxon>Vallitaleaceae</taxon>
        <taxon>Vallitalea</taxon>
    </lineage>
</organism>
<dbReference type="AlphaFoldDB" id="A0A8J8M8G2"/>
<evidence type="ECO:0000256" key="2">
    <source>
        <dbReference type="ARBA" id="ARBA00023125"/>
    </source>
</evidence>
<dbReference type="PROSITE" id="PS50995">
    <property type="entry name" value="HTH_MARR_2"/>
    <property type="match status" value="1"/>
</dbReference>
<name>A0A8J8M8G2_9FIRM</name>
<dbReference type="PANTHER" id="PTHR42756">
    <property type="entry name" value="TRANSCRIPTIONAL REGULATOR, MARR"/>
    <property type="match status" value="1"/>
</dbReference>
<gene>
    <name evidence="5" type="ORF">HYG85_04815</name>
</gene>
<feature type="domain" description="HTH marR-type" evidence="4">
    <location>
        <begin position="5"/>
        <end position="137"/>
    </location>
</feature>
<dbReference type="SUPFAM" id="SSF46785">
    <property type="entry name" value="Winged helix' DNA-binding domain"/>
    <property type="match status" value="1"/>
</dbReference>
<reference evidence="5 6" key="1">
    <citation type="submission" date="2020-07" db="EMBL/GenBank/DDBJ databases">
        <title>Vallitalea guaymasensis genome.</title>
        <authorList>
            <person name="Postec A."/>
        </authorList>
    </citation>
    <scope>NUCLEOTIDE SEQUENCE [LARGE SCALE GENOMIC DNA]</scope>
    <source>
        <strain evidence="5 6">Ra1766G1</strain>
    </source>
</reference>
<sequence>MFNLDDCVAFITNNASKQMENYFNERLTQLGSTRVQWIALYYLGKNKSISQIDLAKKMNIKSSTVVRLIDRMERDGYVKRVKDSNDRRITTLELTDSGLNLRKQLLPEGEKASKVFSRNITDEELEVFVNVLKKMVDNINE</sequence>
<dbReference type="GO" id="GO:0003677">
    <property type="term" value="F:DNA binding"/>
    <property type="evidence" value="ECO:0007669"/>
    <property type="project" value="UniProtKB-KW"/>
</dbReference>
<evidence type="ECO:0000313" key="5">
    <source>
        <dbReference type="EMBL" id="QUH28272.1"/>
    </source>
</evidence>
<dbReference type="PANTHER" id="PTHR42756:SF1">
    <property type="entry name" value="TRANSCRIPTIONAL REPRESSOR OF EMRAB OPERON"/>
    <property type="match status" value="1"/>
</dbReference>
<keyword evidence="2" id="KW-0238">DNA-binding</keyword>
<dbReference type="InterPro" id="IPR000835">
    <property type="entry name" value="HTH_MarR-typ"/>
</dbReference>
<dbReference type="Pfam" id="PF01047">
    <property type="entry name" value="MarR"/>
    <property type="match status" value="1"/>
</dbReference>
<evidence type="ECO:0000259" key="4">
    <source>
        <dbReference type="PROSITE" id="PS50995"/>
    </source>
</evidence>
<keyword evidence="1" id="KW-0805">Transcription regulation</keyword>
<evidence type="ECO:0000313" key="6">
    <source>
        <dbReference type="Proteomes" id="UP000677305"/>
    </source>
</evidence>
<dbReference type="InterPro" id="IPR023187">
    <property type="entry name" value="Tscrpt_reg_MarR-type_CS"/>
</dbReference>
<dbReference type="Proteomes" id="UP000677305">
    <property type="component" value="Chromosome"/>
</dbReference>
<dbReference type="PRINTS" id="PR00598">
    <property type="entry name" value="HTHMARR"/>
</dbReference>
<proteinExistence type="predicted"/>
<dbReference type="EMBL" id="CP058561">
    <property type="protein sequence ID" value="QUH28272.1"/>
    <property type="molecule type" value="Genomic_DNA"/>
</dbReference>
<dbReference type="PROSITE" id="PS01117">
    <property type="entry name" value="HTH_MARR_1"/>
    <property type="match status" value="1"/>
</dbReference>
<keyword evidence="3" id="KW-0804">Transcription</keyword>
<evidence type="ECO:0000256" key="1">
    <source>
        <dbReference type="ARBA" id="ARBA00023015"/>
    </source>
</evidence>
<dbReference type="GO" id="GO:0003700">
    <property type="term" value="F:DNA-binding transcription factor activity"/>
    <property type="evidence" value="ECO:0007669"/>
    <property type="project" value="InterPro"/>
</dbReference>
<accession>A0A8J8M8G2</accession>
<dbReference type="SMART" id="SM00347">
    <property type="entry name" value="HTH_MARR"/>
    <property type="match status" value="1"/>
</dbReference>